<protein>
    <recommendedName>
        <fullName evidence="9 10">UDP-N-acetylmuramoylalanine--D-glutamate ligase</fullName>
        <ecNumber evidence="9 10">6.3.2.9</ecNumber>
    </recommendedName>
    <alternativeName>
        <fullName evidence="9">D-glutamic acid-adding enzyme</fullName>
    </alternativeName>
    <alternativeName>
        <fullName evidence="9">UDP-N-acetylmuramoyl-L-alanyl-D-glutamate synthetase</fullName>
    </alternativeName>
</protein>
<dbReference type="UniPathway" id="UPA00219"/>
<dbReference type="Gene3D" id="3.40.50.720">
    <property type="entry name" value="NAD(P)-binding Rossmann-like Domain"/>
    <property type="match status" value="1"/>
</dbReference>
<evidence type="ECO:0000313" key="14">
    <source>
        <dbReference type="Proteomes" id="UP000093080"/>
    </source>
</evidence>
<keyword evidence="9 10" id="KW-0133">Cell shape</keyword>
<comment type="caution">
    <text evidence="13">The sequence shown here is derived from an EMBL/GenBank/DDBJ whole genome shotgun (WGS) entry which is preliminary data.</text>
</comment>
<dbReference type="Proteomes" id="UP000093080">
    <property type="component" value="Unassembled WGS sequence"/>
</dbReference>
<organism evidence="13 14">
    <name type="scientific">Dissulfuribacter thermophilus</name>
    <dbReference type="NCBI Taxonomy" id="1156395"/>
    <lineage>
        <taxon>Bacteria</taxon>
        <taxon>Pseudomonadati</taxon>
        <taxon>Thermodesulfobacteriota</taxon>
        <taxon>Dissulfuribacteria</taxon>
        <taxon>Dissulfuribacterales</taxon>
        <taxon>Dissulfuribacteraceae</taxon>
        <taxon>Dissulfuribacter</taxon>
    </lineage>
</organism>
<dbReference type="GO" id="GO:0009252">
    <property type="term" value="P:peptidoglycan biosynthetic process"/>
    <property type="evidence" value="ECO:0007669"/>
    <property type="project" value="UniProtKB-UniRule"/>
</dbReference>
<dbReference type="AlphaFoldDB" id="A0A1B9F4T0"/>
<comment type="subcellular location">
    <subcellularLocation>
        <location evidence="1 9 10">Cytoplasm</location>
    </subcellularLocation>
</comment>
<feature type="binding site" evidence="9">
    <location>
        <begin position="112"/>
        <end position="118"/>
    </location>
    <ligand>
        <name>ATP</name>
        <dbReference type="ChEBI" id="CHEBI:30616"/>
    </ligand>
</feature>
<dbReference type="SUPFAM" id="SSF53244">
    <property type="entry name" value="MurD-like peptide ligases, peptide-binding domain"/>
    <property type="match status" value="1"/>
</dbReference>
<dbReference type="PATRIC" id="fig|1156395.6.peg.1826"/>
<keyword evidence="5 9" id="KW-0132">Cell division</keyword>
<dbReference type="InterPro" id="IPR018109">
    <property type="entry name" value="Folylpolyglutamate_synth_CS"/>
</dbReference>
<evidence type="ECO:0000256" key="8">
    <source>
        <dbReference type="ARBA" id="ARBA00023306"/>
    </source>
</evidence>
<dbReference type="InterPro" id="IPR005762">
    <property type="entry name" value="MurD"/>
</dbReference>
<keyword evidence="9 10" id="KW-0961">Cell wall biogenesis/degradation</keyword>
<sequence length="457" mass="49721">MKKLAVLGIGKSGISAARWAVKMDFECVLSDKRPKDQWPKDLLEWCEAKGVVVDFGEHSEDKILTSDVICPSPGIPHDIPILEEARRLNIPIVGEACLGVSLWKGPKIGITGTNGKTTVTTLVGQMLKESGVPVFVGGNIGNPILEQVDSVPPGTVLVAEISSFQLDLFPWERDSYQLPQPVFDVAVLLNVAQDHLERYEDFDAYAKSKARIFQFQDRSGWAITGEDELALLKGLGVVPKARTIVIKSSSLGPKTSVLTIMWPEGGEEDYDLSKVNLPGEHNISNLYAAITASRLMGAKISVIQRVIERFKLPKSRLELVKTVKGVKFINDSKATNLHATLAAIRSIDAPIVLIAGGLGKGQDFSLLREQNVQNRVKAAVLMGSSAEDLKRSLGNVPCFLVNGKGDGWQKMEEAVKLAFSKAEDGDVVLLSPACASFDLFGGYEERGEAFRDAVKRL</sequence>
<dbReference type="GO" id="GO:0008360">
    <property type="term" value="P:regulation of cell shape"/>
    <property type="evidence" value="ECO:0007669"/>
    <property type="project" value="UniProtKB-KW"/>
</dbReference>
<dbReference type="GO" id="GO:0005524">
    <property type="term" value="F:ATP binding"/>
    <property type="evidence" value="ECO:0007669"/>
    <property type="project" value="UniProtKB-UniRule"/>
</dbReference>
<dbReference type="Gene3D" id="3.90.190.20">
    <property type="entry name" value="Mur ligase, C-terminal domain"/>
    <property type="match status" value="1"/>
</dbReference>
<dbReference type="PANTHER" id="PTHR43692">
    <property type="entry name" value="UDP-N-ACETYLMURAMOYLALANINE--D-GLUTAMATE LIGASE"/>
    <property type="match status" value="1"/>
</dbReference>
<dbReference type="GO" id="GO:0005737">
    <property type="term" value="C:cytoplasm"/>
    <property type="evidence" value="ECO:0007669"/>
    <property type="project" value="UniProtKB-SubCell"/>
</dbReference>
<comment type="catalytic activity">
    <reaction evidence="9 10">
        <text>UDP-N-acetyl-alpha-D-muramoyl-L-alanine + D-glutamate + ATP = UDP-N-acetyl-alpha-D-muramoyl-L-alanyl-D-glutamate + ADP + phosphate + H(+)</text>
        <dbReference type="Rhea" id="RHEA:16429"/>
        <dbReference type="ChEBI" id="CHEBI:15378"/>
        <dbReference type="ChEBI" id="CHEBI:29986"/>
        <dbReference type="ChEBI" id="CHEBI:30616"/>
        <dbReference type="ChEBI" id="CHEBI:43474"/>
        <dbReference type="ChEBI" id="CHEBI:83898"/>
        <dbReference type="ChEBI" id="CHEBI:83900"/>
        <dbReference type="ChEBI" id="CHEBI:456216"/>
        <dbReference type="EC" id="6.3.2.9"/>
    </reaction>
</comment>
<evidence type="ECO:0000256" key="7">
    <source>
        <dbReference type="ARBA" id="ARBA00022840"/>
    </source>
</evidence>
<dbReference type="SUPFAM" id="SSF53623">
    <property type="entry name" value="MurD-like peptide ligases, catalytic domain"/>
    <property type="match status" value="1"/>
</dbReference>
<dbReference type="InterPro" id="IPR013221">
    <property type="entry name" value="Mur_ligase_cen"/>
</dbReference>
<evidence type="ECO:0000256" key="9">
    <source>
        <dbReference type="HAMAP-Rule" id="MF_00639"/>
    </source>
</evidence>
<evidence type="ECO:0000256" key="1">
    <source>
        <dbReference type="ARBA" id="ARBA00004496"/>
    </source>
</evidence>
<reference evidence="13 14" key="1">
    <citation type="submission" date="2016-06" db="EMBL/GenBank/DDBJ databases">
        <title>Respiratory ammonification of nitrate coupled to the oxidation of elemental sulfur in deep-sea autotrophic thermophilic bacteria.</title>
        <authorList>
            <person name="Slobodkina G.B."/>
            <person name="Mardanov A.V."/>
            <person name="Ravin N.V."/>
            <person name="Frolova A.A."/>
            <person name="Viryasiv M.B."/>
            <person name="Chernyh N.A."/>
            <person name="Bonch-Osmolovskaya E.A."/>
            <person name="Slobodkin A.I."/>
        </authorList>
    </citation>
    <scope>NUCLEOTIDE SEQUENCE [LARGE SCALE GENOMIC DNA]</scope>
    <source>
        <strain evidence="13 14">S69</strain>
    </source>
</reference>
<dbReference type="STRING" id="1156395.DBT_1811"/>
<keyword evidence="14" id="KW-1185">Reference proteome</keyword>
<evidence type="ECO:0000256" key="5">
    <source>
        <dbReference type="ARBA" id="ARBA00022618"/>
    </source>
</evidence>
<dbReference type="Pfam" id="PF02875">
    <property type="entry name" value="Mur_ligase_C"/>
    <property type="match status" value="1"/>
</dbReference>
<dbReference type="GO" id="GO:0008764">
    <property type="term" value="F:UDP-N-acetylmuramoylalanine-D-glutamate ligase activity"/>
    <property type="evidence" value="ECO:0007669"/>
    <property type="project" value="UniProtKB-UniRule"/>
</dbReference>
<dbReference type="GO" id="GO:0004326">
    <property type="term" value="F:tetrahydrofolylpolyglutamate synthase activity"/>
    <property type="evidence" value="ECO:0007669"/>
    <property type="project" value="InterPro"/>
</dbReference>
<feature type="domain" description="Mur ligase central" evidence="12">
    <location>
        <begin position="110"/>
        <end position="292"/>
    </location>
</feature>
<comment type="pathway">
    <text evidence="2 9 10">Cell wall biogenesis; peptidoglycan biosynthesis.</text>
</comment>
<dbReference type="InterPro" id="IPR004101">
    <property type="entry name" value="Mur_ligase_C"/>
</dbReference>
<keyword evidence="9 10" id="KW-0573">Peptidoglycan synthesis</keyword>
<evidence type="ECO:0000256" key="3">
    <source>
        <dbReference type="ARBA" id="ARBA00022490"/>
    </source>
</evidence>
<evidence type="ECO:0000259" key="11">
    <source>
        <dbReference type="Pfam" id="PF02875"/>
    </source>
</evidence>
<evidence type="ECO:0000313" key="13">
    <source>
        <dbReference type="EMBL" id="OCC14751.1"/>
    </source>
</evidence>
<dbReference type="NCBIfam" id="TIGR01087">
    <property type="entry name" value="murD"/>
    <property type="match status" value="1"/>
</dbReference>
<comment type="similarity">
    <text evidence="9">Belongs to the MurCDEF family.</text>
</comment>
<dbReference type="Pfam" id="PF21799">
    <property type="entry name" value="MurD-like_N"/>
    <property type="match status" value="1"/>
</dbReference>
<evidence type="ECO:0000259" key="12">
    <source>
        <dbReference type="Pfam" id="PF08245"/>
    </source>
</evidence>
<dbReference type="PANTHER" id="PTHR43692:SF1">
    <property type="entry name" value="UDP-N-ACETYLMURAMOYLALANINE--D-GLUTAMATE LIGASE"/>
    <property type="match status" value="1"/>
</dbReference>
<evidence type="ECO:0000256" key="6">
    <source>
        <dbReference type="ARBA" id="ARBA00022741"/>
    </source>
</evidence>
<gene>
    <name evidence="9" type="primary">murD</name>
    <name evidence="13" type="ORF">DBT_1811</name>
</gene>
<keyword evidence="8 9" id="KW-0131">Cell cycle</keyword>
<feature type="domain" description="Mur ligase C-terminal" evidence="11">
    <location>
        <begin position="316"/>
        <end position="434"/>
    </location>
</feature>
<dbReference type="GO" id="GO:0071555">
    <property type="term" value="P:cell wall organization"/>
    <property type="evidence" value="ECO:0007669"/>
    <property type="project" value="UniProtKB-KW"/>
</dbReference>
<keyword evidence="4 9" id="KW-0436">Ligase</keyword>
<keyword evidence="3 9" id="KW-0963">Cytoplasm</keyword>
<dbReference type="PROSITE" id="PS01011">
    <property type="entry name" value="FOLYLPOLYGLU_SYNT_1"/>
    <property type="match status" value="1"/>
</dbReference>
<dbReference type="Pfam" id="PF08245">
    <property type="entry name" value="Mur_ligase_M"/>
    <property type="match status" value="1"/>
</dbReference>
<evidence type="ECO:0000256" key="10">
    <source>
        <dbReference type="RuleBase" id="RU003664"/>
    </source>
</evidence>
<accession>A0A1B9F4T0</accession>
<dbReference type="Gene3D" id="3.40.1190.10">
    <property type="entry name" value="Mur-like, catalytic domain"/>
    <property type="match status" value="1"/>
</dbReference>
<keyword evidence="7 9" id="KW-0067">ATP-binding</keyword>
<dbReference type="EMBL" id="MAGO01000009">
    <property type="protein sequence ID" value="OCC14751.1"/>
    <property type="molecule type" value="Genomic_DNA"/>
</dbReference>
<dbReference type="EC" id="6.3.2.9" evidence="9 10"/>
<comment type="function">
    <text evidence="9 10">Cell wall formation. Catalyzes the addition of glutamate to the nucleotide precursor UDP-N-acetylmuramoyl-L-alanine (UMA).</text>
</comment>
<proteinExistence type="inferred from homology"/>
<dbReference type="InterPro" id="IPR036565">
    <property type="entry name" value="Mur-like_cat_sf"/>
</dbReference>
<dbReference type="SUPFAM" id="SSF51984">
    <property type="entry name" value="MurCD N-terminal domain"/>
    <property type="match status" value="1"/>
</dbReference>
<name>A0A1B9F4T0_9BACT</name>
<dbReference type="GO" id="GO:0051301">
    <property type="term" value="P:cell division"/>
    <property type="evidence" value="ECO:0007669"/>
    <property type="project" value="UniProtKB-KW"/>
</dbReference>
<evidence type="ECO:0000256" key="4">
    <source>
        <dbReference type="ARBA" id="ARBA00022598"/>
    </source>
</evidence>
<dbReference type="HAMAP" id="MF_00639">
    <property type="entry name" value="MurD"/>
    <property type="match status" value="1"/>
</dbReference>
<dbReference type="InterPro" id="IPR036615">
    <property type="entry name" value="Mur_ligase_C_dom_sf"/>
</dbReference>
<evidence type="ECO:0000256" key="2">
    <source>
        <dbReference type="ARBA" id="ARBA00004752"/>
    </source>
</evidence>
<keyword evidence="6 9" id="KW-0547">Nucleotide-binding</keyword>